<organism evidence="2 3">
    <name type="scientific">Limnoglobus roseus</name>
    <dbReference type="NCBI Taxonomy" id="2598579"/>
    <lineage>
        <taxon>Bacteria</taxon>
        <taxon>Pseudomonadati</taxon>
        <taxon>Planctomycetota</taxon>
        <taxon>Planctomycetia</taxon>
        <taxon>Gemmatales</taxon>
        <taxon>Gemmataceae</taxon>
        <taxon>Limnoglobus</taxon>
    </lineage>
</organism>
<name>A0A5C1ANP8_9BACT</name>
<evidence type="ECO:0000313" key="2">
    <source>
        <dbReference type="EMBL" id="QEL19372.1"/>
    </source>
</evidence>
<evidence type="ECO:0000256" key="1">
    <source>
        <dbReference type="SAM" id="Phobius"/>
    </source>
</evidence>
<feature type="transmembrane region" description="Helical" evidence="1">
    <location>
        <begin position="44"/>
        <end position="62"/>
    </location>
</feature>
<keyword evidence="3" id="KW-1185">Reference proteome</keyword>
<keyword evidence="1" id="KW-1133">Transmembrane helix</keyword>
<protein>
    <recommendedName>
        <fullName evidence="4">PH domain-containing protein</fullName>
    </recommendedName>
</protein>
<keyword evidence="1" id="KW-0472">Membrane</keyword>
<reference evidence="3" key="1">
    <citation type="submission" date="2019-08" db="EMBL/GenBank/DDBJ databases">
        <title>Limnoglobus roseus gen. nov., sp. nov., a novel freshwater planctomycete with a giant genome from the family Gemmataceae.</title>
        <authorList>
            <person name="Kulichevskaya I.S."/>
            <person name="Naumoff D.G."/>
            <person name="Miroshnikov K."/>
            <person name="Ivanova A."/>
            <person name="Philippov D.A."/>
            <person name="Hakobyan A."/>
            <person name="Rijpstra I.C."/>
            <person name="Sinninghe Damste J.S."/>
            <person name="Liesack W."/>
            <person name="Dedysh S.N."/>
        </authorList>
    </citation>
    <scope>NUCLEOTIDE SEQUENCE [LARGE SCALE GENOMIC DNA]</scope>
    <source>
        <strain evidence="3">PX52</strain>
    </source>
</reference>
<keyword evidence="1" id="KW-0812">Transmembrane</keyword>
<dbReference type="KEGG" id="lrs:PX52LOC_06443"/>
<evidence type="ECO:0008006" key="4">
    <source>
        <dbReference type="Google" id="ProtNLM"/>
    </source>
</evidence>
<feature type="transmembrane region" description="Helical" evidence="1">
    <location>
        <begin position="12"/>
        <end position="32"/>
    </location>
</feature>
<proteinExistence type="predicted"/>
<dbReference type="RefSeq" id="WP_149113768.1">
    <property type="nucleotide sequence ID" value="NZ_CP042425.1"/>
</dbReference>
<gene>
    <name evidence="2" type="ORF">PX52LOC_06443</name>
</gene>
<accession>A0A5C1ANP8</accession>
<sequence length="150" mass="16617">MPNQNPTMTIRPLFNLGMAGGLFVLMIAVPAFTDLPFLSAKYAAVYMSVITSLTVAFLLYLVSMSYQWIELDGEVIRGRKLISRRLHEWPVNQVVEVSIPSAEPTDGKPKSQNYRIGFEDGTSIILVAGEMNGIAEFMAALARVRPVPRI</sequence>
<dbReference type="Proteomes" id="UP000324974">
    <property type="component" value="Chromosome"/>
</dbReference>
<dbReference type="OrthoDB" id="301205at2"/>
<evidence type="ECO:0000313" key="3">
    <source>
        <dbReference type="Proteomes" id="UP000324974"/>
    </source>
</evidence>
<dbReference type="AlphaFoldDB" id="A0A5C1ANP8"/>
<dbReference type="EMBL" id="CP042425">
    <property type="protein sequence ID" value="QEL19372.1"/>
    <property type="molecule type" value="Genomic_DNA"/>
</dbReference>